<accession>A0A6P7TSQ9</accession>
<dbReference type="CDD" id="cd06526">
    <property type="entry name" value="metazoan_ACD"/>
    <property type="match status" value="1"/>
</dbReference>
<gene>
    <name evidence="5" type="primary">LOC115228340</name>
</gene>
<evidence type="ECO:0000313" key="4">
    <source>
        <dbReference type="Proteomes" id="UP000515154"/>
    </source>
</evidence>
<dbReference type="SUPFAM" id="SSF49764">
    <property type="entry name" value="HSP20-like chaperones"/>
    <property type="match status" value="2"/>
</dbReference>
<dbReference type="GO" id="GO:0051082">
    <property type="term" value="F:unfolded protein binding"/>
    <property type="evidence" value="ECO:0007669"/>
    <property type="project" value="TreeGrafter"/>
</dbReference>
<evidence type="ECO:0000256" key="2">
    <source>
        <dbReference type="RuleBase" id="RU003616"/>
    </source>
</evidence>
<evidence type="ECO:0000256" key="1">
    <source>
        <dbReference type="PROSITE-ProRule" id="PRU00285"/>
    </source>
</evidence>
<sequence length="247" mass="27770">MRPRLGGTSLLSPKQMDSSFVSDEDRVKKYQIRMNVAEFEPQDISVRVDNGLLIVEADRKETTPKGVISTRKFRKTATIPHNVDSDSLVSTLSSDGIITIEGAVNNPPEYDSPKLDIRLGSTLQSRDRLSSWDKGRGRQNVFRPMGDPGVIDILGTKLWRLKLNCEPLESSAIRITLNENKLNLRGTLVQVSEGCKSTNEYTQDYTLPNNCDLDCIQAYLESGKLIVEAKLQDEYQPTRELIDIVRI</sequence>
<comment type="similarity">
    <text evidence="1 2">Belongs to the small heat shock protein (HSP20) family.</text>
</comment>
<dbReference type="AlphaFoldDB" id="A0A6P7TSQ9"/>
<evidence type="ECO:0000259" key="3">
    <source>
        <dbReference type="PROSITE" id="PS01031"/>
    </source>
</evidence>
<organism evidence="4 5">
    <name type="scientific">Octopus sinensis</name>
    <name type="common">East Asian common octopus</name>
    <dbReference type="NCBI Taxonomy" id="2607531"/>
    <lineage>
        <taxon>Eukaryota</taxon>
        <taxon>Metazoa</taxon>
        <taxon>Spiralia</taxon>
        <taxon>Lophotrochozoa</taxon>
        <taxon>Mollusca</taxon>
        <taxon>Cephalopoda</taxon>
        <taxon>Coleoidea</taxon>
        <taxon>Octopodiformes</taxon>
        <taxon>Octopoda</taxon>
        <taxon>Incirrata</taxon>
        <taxon>Octopodidae</taxon>
        <taxon>Octopus</taxon>
    </lineage>
</organism>
<dbReference type="PANTHER" id="PTHR45640">
    <property type="entry name" value="HEAT SHOCK PROTEIN HSP-12.2-RELATED"/>
    <property type="match status" value="1"/>
</dbReference>
<reference evidence="5" key="1">
    <citation type="submission" date="2025-08" db="UniProtKB">
        <authorList>
            <consortium name="RefSeq"/>
        </authorList>
    </citation>
    <scope>IDENTIFICATION</scope>
</reference>
<dbReference type="RefSeq" id="XP_029654803.1">
    <property type="nucleotide sequence ID" value="XM_029798943.1"/>
</dbReference>
<dbReference type="Pfam" id="PF00011">
    <property type="entry name" value="HSP20"/>
    <property type="match status" value="2"/>
</dbReference>
<dbReference type="InterPro" id="IPR001436">
    <property type="entry name" value="Alpha-crystallin/sHSP_animal"/>
</dbReference>
<dbReference type="GO" id="GO:0005634">
    <property type="term" value="C:nucleus"/>
    <property type="evidence" value="ECO:0007669"/>
    <property type="project" value="TreeGrafter"/>
</dbReference>
<protein>
    <submittedName>
        <fullName evidence="5">Uncharacterized protein LOC115228340</fullName>
    </submittedName>
</protein>
<dbReference type="CDD" id="cd00298">
    <property type="entry name" value="ACD_sHsps_p23-like"/>
    <property type="match status" value="1"/>
</dbReference>
<dbReference type="InterPro" id="IPR002068">
    <property type="entry name" value="A-crystallin/Hsp20_dom"/>
</dbReference>
<dbReference type="Gene3D" id="2.60.40.790">
    <property type="match status" value="2"/>
</dbReference>
<dbReference type="GO" id="GO:0005737">
    <property type="term" value="C:cytoplasm"/>
    <property type="evidence" value="ECO:0007669"/>
    <property type="project" value="TreeGrafter"/>
</dbReference>
<name>A0A6P7TSQ9_9MOLL</name>
<keyword evidence="4" id="KW-1185">Reference proteome</keyword>
<evidence type="ECO:0000313" key="5">
    <source>
        <dbReference type="RefSeq" id="XP_029654803.1"/>
    </source>
</evidence>
<dbReference type="GO" id="GO:0042026">
    <property type="term" value="P:protein refolding"/>
    <property type="evidence" value="ECO:0007669"/>
    <property type="project" value="TreeGrafter"/>
</dbReference>
<dbReference type="PANTHER" id="PTHR45640:SF26">
    <property type="entry name" value="RE23625P"/>
    <property type="match status" value="1"/>
</dbReference>
<dbReference type="Proteomes" id="UP000515154">
    <property type="component" value="Unplaced"/>
</dbReference>
<dbReference type="SMR" id="A0A6P7TSQ9"/>
<dbReference type="InterPro" id="IPR008978">
    <property type="entry name" value="HSP20-like_chaperone"/>
</dbReference>
<dbReference type="KEGG" id="osn:115228340"/>
<dbReference type="GO" id="GO:0009408">
    <property type="term" value="P:response to heat"/>
    <property type="evidence" value="ECO:0007669"/>
    <property type="project" value="TreeGrafter"/>
</dbReference>
<proteinExistence type="inferred from homology"/>
<feature type="domain" description="SHSP" evidence="3">
    <location>
        <begin position="11"/>
        <end position="120"/>
    </location>
</feature>
<dbReference type="PROSITE" id="PS01031">
    <property type="entry name" value="SHSP"/>
    <property type="match status" value="1"/>
</dbReference>